<feature type="transmembrane region" description="Helical" evidence="8">
    <location>
        <begin position="227"/>
        <end position="252"/>
    </location>
</feature>
<reference evidence="10" key="2">
    <citation type="journal article" date="2007" name="PLoS Biol.">
        <title>Survey sequencing and comparative analysis of the elephant shark (Callorhinchus milii) genome.</title>
        <authorList>
            <person name="Venkatesh B."/>
            <person name="Kirkness E.F."/>
            <person name="Loh Y.H."/>
            <person name="Halpern A.L."/>
            <person name="Lee A.P."/>
            <person name="Johnson J."/>
            <person name="Dandona N."/>
            <person name="Viswanathan L.D."/>
            <person name="Tay A."/>
            <person name="Venter J.C."/>
            <person name="Strausberg R.L."/>
            <person name="Brenner S."/>
        </authorList>
    </citation>
    <scope>NUCLEOTIDE SEQUENCE [LARGE SCALE GENOMIC DNA]</scope>
</reference>
<evidence type="ECO:0000256" key="3">
    <source>
        <dbReference type="ARBA" id="ARBA00022692"/>
    </source>
</evidence>
<keyword evidence="7" id="KW-0539">Nucleus</keyword>
<dbReference type="GO" id="GO:0005637">
    <property type="term" value="C:nuclear inner membrane"/>
    <property type="evidence" value="ECO:0007669"/>
    <property type="project" value="UniProtKB-SubCell"/>
</dbReference>
<accession>A0A4W3H0E4</accession>
<dbReference type="Ensembl" id="ENSCMIT00000009517.1">
    <property type="protein sequence ID" value="ENSCMIP00000009261.1"/>
    <property type="gene ID" value="ENSCMIG00000004919.1"/>
</dbReference>
<dbReference type="GeneTree" id="ENSGT00390000002174"/>
<evidence type="ECO:0000256" key="2">
    <source>
        <dbReference type="ARBA" id="ARBA00005748"/>
    </source>
</evidence>
<feature type="transmembrane region" description="Helical" evidence="8">
    <location>
        <begin position="158"/>
        <end position="176"/>
    </location>
</feature>
<evidence type="ECO:0000256" key="7">
    <source>
        <dbReference type="ARBA" id="ARBA00023242"/>
    </source>
</evidence>
<dbReference type="Pfam" id="PF10225">
    <property type="entry name" value="NEMP"/>
    <property type="match status" value="1"/>
</dbReference>
<reference evidence="10" key="3">
    <citation type="journal article" date="2014" name="Nature">
        <title>Elephant shark genome provides unique insights into gnathostome evolution.</title>
        <authorList>
            <consortium name="International Elephant Shark Genome Sequencing Consortium"/>
            <person name="Venkatesh B."/>
            <person name="Lee A.P."/>
            <person name="Ravi V."/>
            <person name="Maurya A.K."/>
            <person name="Lian M.M."/>
            <person name="Swann J.B."/>
            <person name="Ohta Y."/>
            <person name="Flajnik M.F."/>
            <person name="Sutoh Y."/>
            <person name="Kasahara M."/>
            <person name="Hoon S."/>
            <person name="Gangu V."/>
            <person name="Roy S.W."/>
            <person name="Irimia M."/>
            <person name="Korzh V."/>
            <person name="Kondrychyn I."/>
            <person name="Lim Z.W."/>
            <person name="Tay B.H."/>
            <person name="Tohari S."/>
            <person name="Kong K.W."/>
            <person name="Ho S."/>
            <person name="Lorente-Galdos B."/>
            <person name="Quilez J."/>
            <person name="Marques-Bonet T."/>
            <person name="Raney B.J."/>
            <person name="Ingham P.W."/>
            <person name="Tay A."/>
            <person name="Hillier L.W."/>
            <person name="Minx P."/>
            <person name="Boehm T."/>
            <person name="Wilson R.K."/>
            <person name="Brenner S."/>
            <person name="Warren W.C."/>
        </authorList>
    </citation>
    <scope>NUCLEOTIDE SEQUENCE [LARGE SCALE GENOMIC DNA]</scope>
</reference>
<reference evidence="9" key="4">
    <citation type="submission" date="2025-08" db="UniProtKB">
        <authorList>
            <consortium name="Ensembl"/>
        </authorList>
    </citation>
    <scope>IDENTIFICATION</scope>
</reference>
<reference evidence="10" key="1">
    <citation type="journal article" date="2006" name="Science">
        <title>Ancient noncoding elements conserved in the human genome.</title>
        <authorList>
            <person name="Venkatesh B."/>
            <person name="Kirkness E.F."/>
            <person name="Loh Y.H."/>
            <person name="Halpern A.L."/>
            <person name="Lee A.P."/>
            <person name="Johnson J."/>
            <person name="Dandona N."/>
            <person name="Viswanathan L.D."/>
            <person name="Tay A."/>
            <person name="Venter J.C."/>
            <person name="Strausberg R.L."/>
            <person name="Brenner S."/>
        </authorList>
    </citation>
    <scope>NUCLEOTIDE SEQUENCE [LARGE SCALE GENOMIC DNA]</scope>
</reference>
<keyword evidence="5 8" id="KW-1133">Transmembrane helix</keyword>
<dbReference type="Proteomes" id="UP000314986">
    <property type="component" value="Unassembled WGS sequence"/>
</dbReference>
<comment type="subcellular location">
    <subcellularLocation>
        <location evidence="1">Nucleus inner membrane</location>
        <topology evidence="1">Multi-pass membrane protein</topology>
        <orientation evidence="1">Nucleoplasmic side</orientation>
    </subcellularLocation>
</comment>
<evidence type="ECO:0000256" key="1">
    <source>
        <dbReference type="ARBA" id="ARBA00004575"/>
    </source>
</evidence>
<keyword evidence="10" id="KW-1185">Reference proteome</keyword>
<dbReference type="PANTHER" id="PTHR13598:SF1">
    <property type="entry name" value="AT07567P-RELATED"/>
    <property type="match status" value="1"/>
</dbReference>
<evidence type="ECO:0000256" key="8">
    <source>
        <dbReference type="SAM" id="Phobius"/>
    </source>
</evidence>
<proteinExistence type="inferred from homology"/>
<keyword evidence="3 8" id="KW-0812">Transmembrane</keyword>
<organism evidence="9 10">
    <name type="scientific">Callorhinchus milii</name>
    <name type="common">Ghost shark</name>
    <dbReference type="NCBI Taxonomy" id="7868"/>
    <lineage>
        <taxon>Eukaryota</taxon>
        <taxon>Metazoa</taxon>
        <taxon>Chordata</taxon>
        <taxon>Craniata</taxon>
        <taxon>Vertebrata</taxon>
        <taxon>Chondrichthyes</taxon>
        <taxon>Holocephali</taxon>
        <taxon>Chimaeriformes</taxon>
        <taxon>Callorhinchidae</taxon>
        <taxon>Callorhinchus</taxon>
    </lineage>
</organism>
<feature type="transmembrane region" description="Helical" evidence="8">
    <location>
        <begin position="126"/>
        <end position="146"/>
    </location>
</feature>
<feature type="transmembrane region" description="Helical" evidence="8">
    <location>
        <begin position="103"/>
        <end position="120"/>
    </location>
</feature>
<sequence length="363" mass="41069">MIKSIDNQISLALSLSLSLSPSPQIRVNSSQEFKVKESEDVTQLQSPGVWGWFTEVVSLMLKERVNETHINVDLFSSKTCFRVEPNNASAVYRVLLARRFDPQLIAIFVCGLLLFFYAEALSRSQLFFYTSGISVGILASLIIVIFILSRLLPKKSSLYLLIAGGWSLSLYLIQVTLRNLHFLLREHWQYVLGYVMVSGLLSFAVCYKYGPLQEKRSINLLNWGLQLLGLGLMYCGIQVRQVALVLVAVAFVTKHLEVPVSWTVLAYKIRFKLEPPALLTEEEYRQQGEVETQRALEGLRGYCSSPEINAWKTVSRLSAPKRFADFVEGQAHLNPNEISVHEQEYGLGGTYIEEQIFDSEGED</sequence>
<keyword evidence="4" id="KW-0732">Signal</keyword>
<feature type="transmembrane region" description="Helical" evidence="8">
    <location>
        <begin position="188"/>
        <end position="207"/>
    </location>
</feature>
<evidence type="ECO:0000256" key="4">
    <source>
        <dbReference type="ARBA" id="ARBA00022729"/>
    </source>
</evidence>
<evidence type="ECO:0000256" key="6">
    <source>
        <dbReference type="ARBA" id="ARBA00023136"/>
    </source>
</evidence>
<dbReference type="AlphaFoldDB" id="A0A4W3H0E4"/>
<dbReference type="InterPro" id="IPR019358">
    <property type="entry name" value="NEMP_fam"/>
</dbReference>
<evidence type="ECO:0000313" key="10">
    <source>
        <dbReference type="Proteomes" id="UP000314986"/>
    </source>
</evidence>
<dbReference type="STRING" id="7868.ENSCMIP00000009261"/>
<dbReference type="InParanoid" id="A0A4W3H0E4"/>
<comment type="similarity">
    <text evidence="2">Belongs to the NEMP family.</text>
</comment>
<evidence type="ECO:0000313" key="9">
    <source>
        <dbReference type="Ensembl" id="ENSCMIP00000009261.1"/>
    </source>
</evidence>
<evidence type="ECO:0000256" key="5">
    <source>
        <dbReference type="ARBA" id="ARBA00022989"/>
    </source>
</evidence>
<dbReference type="PANTHER" id="PTHR13598">
    <property type="entry name" value="AT07567P-RELATED"/>
    <property type="match status" value="1"/>
</dbReference>
<reference evidence="9" key="5">
    <citation type="submission" date="2025-09" db="UniProtKB">
        <authorList>
            <consortium name="Ensembl"/>
        </authorList>
    </citation>
    <scope>IDENTIFICATION</scope>
</reference>
<protein>
    <submittedName>
        <fullName evidence="9">Nuclear envelope integral membrane protein 1</fullName>
    </submittedName>
</protein>
<dbReference type="OMA" id="MAGCMKM"/>
<name>A0A4W3H0E4_CALMI</name>
<keyword evidence="6 8" id="KW-0472">Membrane</keyword>